<dbReference type="Proteomes" id="UP000321571">
    <property type="component" value="Unassembled WGS sequence"/>
</dbReference>
<dbReference type="InterPro" id="IPR028082">
    <property type="entry name" value="Peripla_BP_I"/>
</dbReference>
<dbReference type="OrthoDB" id="3759485at2"/>
<evidence type="ECO:0000313" key="5">
    <source>
        <dbReference type="EMBL" id="TXL60749.1"/>
    </source>
</evidence>
<comment type="caution">
    <text evidence="5">The sequence shown here is derived from an EMBL/GenBank/DDBJ whole genome shotgun (WGS) entry which is preliminary data.</text>
</comment>
<evidence type="ECO:0000313" key="6">
    <source>
        <dbReference type="Proteomes" id="UP000321571"/>
    </source>
</evidence>
<accession>A0A5C8NG15</accession>
<feature type="signal peptide" evidence="3">
    <location>
        <begin position="1"/>
        <end position="36"/>
    </location>
</feature>
<reference evidence="5 6" key="1">
    <citation type="submission" date="2019-06" db="EMBL/GenBank/DDBJ databases">
        <title>Aeromicrobium sp. nov., isolated from a maize field.</title>
        <authorList>
            <person name="Lin S.-Y."/>
            <person name="Tsai C.-F."/>
            <person name="Young C.-C."/>
        </authorList>
    </citation>
    <scope>NUCLEOTIDE SEQUENCE [LARGE SCALE GENOMIC DNA]</scope>
    <source>
        <strain evidence="5 6">CC-CFT486</strain>
    </source>
</reference>
<dbReference type="SUPFAM" id="SSF53822">
    <property type="entry name" value="Periplasmic binding protein-like I"/>
    <property type="match status" value="1"/>
</dbReference>
<evidence type="ECO:0000256" key="1">
    <source>
        <dbReference type="ARBA" id="ARBA00010062"/>
    </source>
</evidence>
<evidence type="ECO:0000256" key="3">
    <source>
        <dbReference type="SAM" id="SignalP"/>
    </source>
</evidence>
<dbReference type="InterPro" id="IPR028081">
    <property type="entry name" value="Leu-bd"/>
</dbReference>
<dbReference type="Gene3D" id="3.40.50.2300">
    <property type="match status" value="2"/>
</dbReference>
<sequence length="417" mass="42387">MTFSTAGRTVRPPRVGRTARVVSTLAAGLMVSGVLAACGGSDDSSSSGGSYKIGVEIDQTGRSKASGVAQLKGMTAAADAINKAGGIDGHSVELIVRDTASDAAKAVSAYSDLKSQGVSAIAGFLGSVDLGPVVKRAKADNMALLATGSPPDLLDPKNTVFSTVANVNAQSEATLSYIKNRMDDGDVAPEGRVGILRYATPAGEQQSVALAAKAKELGIDIVTEQTAPPGAASLSSQLQTIVDKKPDAVIFLVLESDLLTAVKAADATGLPKDTPIASWAFASSPSSLALVAKSGYHDIAASANLQSPSAAEQSDGLKAYVTAAKAAGLDPGSTQIPEGYAQTMIAAAALKKCGYPCSSKDFIAALESTSTDLDGFAFGPITYSRDEHRGFTAMRFVTSTDSGGIAYAGDPIEIISK</sequence>
<dbReference type="InterPro" id="IPR051010">
    <property type="entry name" value="BCAA_transport"/>
</dbReference>
<dbReference type="PANTHER" id="PTHR30483:SF6">
    <property type="entry name" value="PERIPLASMIC BINDING PROTEIN OF ABC TRANSPORTER FOR NATURAL AMINO ACIDS"/>
    <property type="match status" value="1"/>
</dbReference>
<evidence type="ECO:0000259" key="4">
    <source>
        <dbReference type="Pfam" id="PF13458"/>
    </source>
</evidence>
<comment type="similarity">
    <text evidence="1">Belongs to the leucine-binding protein family.</text>
</comment>
<proteinExistence type="inferred from homology"/>
<dbReference type="EMBL" id="VDUX01000004">
    <property type="protein sequence ID" value="TXL60749.1"/>
    <property type="molecule type" value="Genomic_DNA"/>
</dbReference>
<feature type="domain" description="Leucine-binding protein" evidence="4">
    <location>
        <begin position="51"/>
        <end position="401"/>
    </location>
</feature>
<keyword evidence="2 3" id="KW-0732">Signal</keyword>
<gene>
    <name evidence="5" type="ORF">FHP06_10000</name>
</gene>
<protein>
    <submittedName>
        <fullName evidence="5">ABC transporter substrate-binding protein</fullName>
    </submittedName>
</protein>
<dbReference type="PANTHER" id="PTHR30483">
    <property type="entry name" value="LEUCINE-SPECIFIC-BINDING PROTEIN"/>
    <property type="match status" value="1"/>
</dbReference>
<dbReference type="RefSeq" id="WP_147686329.1">
    <property type="nucleotide sequence ID" value="NZ_VDUX01000004.1"/>
</dbReference>
<dbReference type="AlphaFoldDB" id="A0A5C8NG15"/>
<feature type="chain" id="PRO_5023041988" evidence="3">
    <location>
        <begin position="37"/>
        <end position="417"/>
    </location>
</feature>
<keyword evidence="6" id="KW-1185">Reference proteome</keyword>
<dbReference type="Pfam" id="PF13458">
    <property type="entry name" value="Peripla_BP_6"/>
    <property type="match status" value="1"/>
</dbReference>
<evidence type="ECO:0000256" key="2">
    <source>
        <dbReference type="ARBA" id="ARBA00022729"/>
    </source>
</evidence>
<name>A0A5C8NG15_9ACTN</name>
<organism evidence="5 6">
    <name type="scientific">Aeromicrobium terrae</name>
    <dbReference type="NCBI Taxonomy" id="2498846"/>
    <lineage>
        <taxon>Bacteria</taxon>
        <taxon>Bacillati</taxon>
        <taxon>Actinomycetota</taxon>
        <taxon>Actinomycetes</taxon>
        <taxon>Propionibacteriales</taxon>
        <taxon>Nocardioidaceae</taxon>
        <taxon>Aeromicrobium</taxon>
    </lineage>
</organism>